<dbReference type="AlphaFoldDB" id="A0A1H3ITS9"/>
<feature type="binding site" evidence="6">
    <location>
        <begin position="10"/>
        <end position="17"/>
    </location>
    <ligand>
        <name>ATP</name>
        <dbReference type="ChEBI" id="CHEBI:30616"/>
    </ligand>
</feature>
<comment type="function">
    <text evidence="6">Catalyzes the phosphorylation of ribose 1,5-bisphosphate to 5-phospho-D-ribosyl alpha-1-diphosphate (PRPP).</text>
</comment>
<evidence type="ECO:0000256" key="1">
    <source>
        <dbReference type="ARBA" id="ARBA00000373"/>
    </source>
</evidence>
<keyword evidence="9" id="KW-1185">Reference proteome</keyword>
<dbReference type="InterPro" id="IPR027417">
    <property type="entry name" value="P-loop_NTPase"/>
</dbReference>
<dbReference type="NCBIfam" id="TIGR02322">
    <property type="entry name" value="phosphon_PhnN"/>
    <property type="match status" value="1"/>
</dbReference>
<evidence type="ECO:0000256" key="4">
    <source>
        <dbReference type="ARBA" id="ARBA00022741"/>
    </source>
</evidence>
<keyword evidence="8" id="KW-0418">Kinase</keyword>
<dbReference type="GO" id="GO:0033863">
    <property type="term" value="F:ribose 1,5-bisphosphate phosphokinase activity"/>
    <property type="evidence" value="ECO:0007669"/>
    <property type="project" value="UniProtKB-UniRule"/>
</dbReference>
<evidence type="ECO:0000313" key="8">
    <source>
        <dbReference type="EMBL" id="SDY30745.1"/>
    </source>
</evidence>
<reference evidence="8 9" key="1">
    <citation type="submission" date="2016-10" db="EMBL/GenBank/DDBJ databases">
        <authorList>
            <person name="de Groot N.N."/>
        </authorList>
    </citation>
    <scope>NUCLEOTIDE SEQUENCE [LARGE SCALE GENOMIC DNA]</scope>
    <source>
        <strain evidence="8 9">DSM 26880</strain>
    </source>
</reference>
<dbReference type="SUPFAM" id="SSF52540">
    <property type="entry name" value="P-loop containing nucleoside triphosphate hydrolases"/>
    <property type="match status" value="1"/>
</dbReference>
<proteinExistence type="inferred from homology"/>
<dbReference type="UniPathway" id="UPA00087">
    <property type="reaction ID" value="UER00175"/>
</dbReference>
<dbReference type="GO" id="GO:0005524">
    <property type="term" value="F:ATP binding"/>
    <property type="evidence" value="ECO:0007669"/>
    <property type="project" value="UniProtKB-KW"/>
</dbReference>
<evidence type="ECO:0000256" key="5">
    <source>
        <dbReference type="ARBA" id="ARBA00022840"/>
    </source>
</evidence>
<sequence length="183" mass="19326">MSGRLIAVVGPSGVGKDSVIAGIAEARPDWVVVRRAITRPADDGAETHQPMTPDEFDAATDGAAFCLAWPAHGLRYGIPAEALDAVRAGATRIVNLSRAVLPHAAQAFPSMVVLHVTASAPVLARRLAARGRETDAQIARRLDQADRPLPSLPAQVQVLELNNDGPLEDSVARALTLLQPERA</sequence>
<keyword evidence="4 6" id="KW-0547">Nucleotide-binding</keyword>
<dbReference type="EC" id="2.7.4.23" evidence="6"/>
<name>A0A1H3ITS9_9RHOB</name>
<dbReference type="STRING" id="321339.SAMN05444340_105248"/>
<dbReference type="InterPro" id="IPR012699">
    <property type="entry name" value="PhnN"/>
</dbReference>
<organism evidence="8 9">
    <name type="scientific">Citreimonas salinaria</name>
    <dbReference type="NCBI Taxonomy" id="321339"/>
    <lineage>
        <taxon>Bacteria</taxon>
        <taxon>Pseudomonadati</taxon>
        <taxon>Pseudomonadota</taxon>
        <taxon>Alphaproteobacteria</taxon>
        <taxon>Rhodobacterales</taxon>
        <taxon>Roseobacteraceae</taxon>
        <taxon>Citreimonas</taxon>
    </lineage>
</organism>
<dbReference type="GO" id="GO:0019634">
    <property type="term" value="P:organic phosphonate metabolic process"/>
    <property type="evidence" value="ECO:0007669"/>
    <property type="project" value="UniProtKB-UniRule"/>
</dbReference>
<evidence type="ECO:0000313" key="9">
    <source>
        <dbReference type="Proteomes" id="UP000199286"/>
    </source>
</evidence>
<comment type="similarity">
    <text evidence="6">Belongs to the ribose 1,5-bisphosphokinase family.</text>
</comment>
<feature type="domain" description="Guanylate kinase/L-type calcium channel beta subunit" evidence="7">
    <location>
        <begin position="2"/>
        <end position="182"/>
    </location>
</feature>
<dbReference type="OrthoDB" id="341217at2"/>
<dbReference type="GO" id="GO:0006015">
    <property type="term" value="P:5-phosphoribose 1-diphosphate biosynthetic process"/>
    <property type="evidence" value="ECO:0007669"/>
    <property type="project" value="UniProtKB-UniRule"/>
</dbReference>
<dbReference type="Proteomes" id="UP000199286">
    <property type="component" value="Unassembled WGS sequence"/>
</dbReference>
<protein>
    <recommendedName>
        <fullName evidence="6">Ribose 1,5-bisphosphate phosphokinase PhnN</fullName>
        <ecNumber evidence="6">2.7.4.23</ecNumber>
    </recommendedName>
    <alternativeName>
        <fullName evidence="6">Ribose 1,5-bisphosphokinase</fullName>
    </alternativeName>
</protein>
<evidence type="ECO:0000259" key="7">
    <source>
        <dbReference type="SMART" id="SM00072"/>
    </source>
</evidence>
<dbReference type="Gene3D" id="3.40.50.300">
    <property type="entry name" value="P-loop containing nucleotide triphosphate hydrolases"/>
    <property type="match status" value="1"/>
</dbReference>
<evidence type="ECO:0000256" key="2">
    <source>
        <dbReference type="ARBA" id="ARBA00005069"/>
    </source>
</evidence>
<dbReference type="EMBL" id="FNPF01000005">
    <property type="protein sequence ID" value="SDY30745.1"/>
    <property type="molecule type" value="Genomic_DNA"/>
</dbReference>
<evidence type="ECO:0000256" key="3">
    <source>
        <dbReference type="ARBA" id="ARBA00022679"/>
    </source>
</evidence>
<keyword evidence="3 6" id="KW-0808">Transferase</keyword>
<dbReference type="SMART" id="SM00072">
    <property type="entry name" value="GuKc"/>
    <property type="match status" value="1"/>
</dbReference>
<gene>
    <name evidence="6" type="primary">phnN</name>
    <name evidence="8" type="ORF">SAMN05444340_105248</name>
</gene>
<evidence type="ECO:0000256" key="6">
    <source>
        <dbReference type="HAMAP-Rule" id="MF_00836"/>
    </source>
</evidence>
<keyword evidence="5 6" id="KW-0067">ATP-binding</keyword>
<dbReference type="InterPro" id="IPR008145">
    <property type="entry name" value="GK/Ca_channel_bsu"/>
</dbReference>
<comment type="catalytic activity">
    <reaction evidence="1 6">
        <text>alpha-D-ribose 1,5-bisphosphate + ATP = 5-phospho-alpha-D-ribose 1-diphosphate + ADP</text>
        <dbReference type="Rhea" id="RHEA:20109"/>
        <dbReference type="ChEBI" id="CHEBI:30616"/>
        <dbReference type="ChEBI" id="CHEBI:58017"/>
        <dbReference type="ChEBI" id="CHEBI:68688"/>
        <dbReference type="ChEBI" id="CHEBI:456216"/>
        <dbReference type="EC" id="2.7.4.23"/>
    </reaction>
</comment>
<dbReference type="RefSeq" id="WP_089882371.1">
    <property type="nucleotide sequence ID" value="NZ_FNPF01000005.1"/>
</dbReference>
<comment type="pathway">
    <text evidence="2 6">Metabolic intermediate biosynthesis; 5-phospho-alpha-D-ribose 1-diphosphate biosynthesis; 5-phospho-alpha-D-ribose 1-diphosphate from D-ribose 5-phosphate (route II): step 3/3.</text>
</comment>
<accession>A0A1H3ITS9</accession>
<dbReference type="HAMAP" id="MF_00836">
    <property type="entry name" value="PhnN"/>
    <property type="match status" value="1"/>
</dbReference>